<dbReference type="AlphaFoldDB" id="A0A2B7ZEF3"/>
<sequence>MREGVDCGGQDHGANNSVKVRRKIFYGLVYYSKEVLATVVTAGVAQASRPDERAEIEKVGESRETDGRAGCCFAAQLRLASVIGSVFLGAVTSLLRTLEYRVGSASSECGWLARRLEGRSKGVRRERVRKLDGSMRRSDEVRGETDDLKMEIEMEIEMEMERWMVDGW</sequence>
<dbReference type="EMBL" id="PDND01000032">
    <property type="protein sequence ID" value="PGH34854.1"/>
    <property type="molecule type" value="Genomic_DNA"/>
</dbReference>
<gene>
    <name evidence="1" type="ORF">GX50_02304</name>
</gene>
<organism evidence="1 2">
    <name type="scientific">[Emmonsia] crescens</name>
    <dbReference type="NCBI Taxonomy" id="73230"/>
    <lineage>
        <taxon>Eukaryota</taxon>
        <taxon>Fungi</taxon>
        <taxon>Dikarya</taxon>
        <taxon>Ascomycota</taxon>
        <taxon>Pezizomycotina</taxon>
        <taxon>Eurotiomycetes</taxon>
        <taxon>Eurotiomycetidae</taxon>
        <taxon>Onygenales</taxon>
        <taxon>Ajellomycetaceae</taxon>
        <taxon>Emergomyces</taxon>
    </lineage>
</organism>
<accession>A0A2B7ZEF3</accession>
<name>A0A2B7ZEF3_9EURO</name>
<evidence type="ECO:0000313" key="2">
    <source>
        <dbReference type="Proteomes" id="UP000226031"/>
    </source>
</evidence>
<comment type="caution">
    <text evidence="1">The sequence shown here is derived from an EMBL/GenBank/DDBJ whole genome shotgun (WGS) entry which is preliminary data.</text>
</comment>
<dbReference type="VEuPathDB" id="FungiDB:EMCG_01981"/>
<keyword evidence="2" id="KW-1185">Reference proteome</keyword>
<reference evidence="1 2" key="1">
    <citation type="submission" date="2017-10" db="EMBL/GenBank/DDBJ databases">
        <title>Comparative genomics in systemic dimorphic fungi from Ajellomycetaceae.</title>
        <authorList>
            <person name="Munoz J.F."/>
            <person name="Mcewen J.G."/>
            <person name="Clay O.K."/>
            <person name="Cuomo C.A."/>
        </authorList>
    </citation>
    <scope>NUCLEOTIDE SEQUENCE [LARGE SCALE GENOMIC DNA]</scope>
    <source>
        <strain evidence="1 2">UAMH4076</strain>
    </source>
</reference>
<protein>
    <submittedName>
        <fullName evidence="1">Uncharacterized protein</fullName>
    </submittedName>
</protein>
<dbReference type="Proteomes" id="UP000226031">
    <property type="component" value="Unassembled WGS sequence"/>
</dbReference>
<evidence type="ECO:0000313" key="1">
    <source>
        <dbReference type="EMBL" id="PGH34854.1"/>
    </source>
</evidence>
<proteinExistence type="predicted"/>